<organism evidence="2 3">
    <name type="scientific">Saponaria officinalis</name>
    <name type="common">Common soapwort</name>
    <name type="synonym">Lychnis saponaria</name>
    <dbReference type="NCBI Taxonomy" id="3572"/>
    <lineage>
        <taxon>Eukaryota</taxon>
        <taxon>Viridiplantae</taxon>
        <taxon>Streptophyta</taxon>
        <taxon>Embryophyta</taxon>
        <taxon>Tracheophyta</taxon>
        <taxon>Spermatophyta</taxon>
        <taxon>Magnoliopsida</taxon>
        <taxon>eudicotyledons</taxon>
        <taxon>Gunneridae</taxon>
        <taxon>Pentapetalae</taxon>
        <taxon>Caryophyllales</taxon>
        <taxon>Caryophyllaceae</taxon>
        <taxon>Caryophylleae</taxon>
        <taxon>Saponaria</taxon>
    </lineage>
</organism>
<evidence type="ECO:0000313" key="3">
    <source>
        <dbReference type="Proteomes" id="UP001443914"/>
    </source>
</evidence>
<accession>A0AAW1GMF9</accession>
<sequence>MYERLQTKLRLDRFGYGGDLRCCLCAVNEESLPHLFFECQYSSKCVQLVAVRLGINIPVSDTWKWWNQSRFSSLFHKKVIGEMLCAIIYRIWKARNHSLHNSVLIRPEMWMKDLICNTPVHRIVPTRTETMKDGVTITSNEDMVARDHKLTIFKGKSNYIK</sequence>
<feature type="domain" description="Reverse transcriptase zinc-binding" evidence="1">
    <location>
        <begin position="3"/>
        <end position="44"/>
    </location>
</feature>
<proteinExistence type="predicted"/>
<name>A0AAW1GMF9_SAPOF</name>
<reference evidence="2" key="1">
    <citation type="submission" date="2024-03" db="EMBL/GenBank/DDBJ databases">
        <title>WGS assembly of Saponaria officinalis var. Norfolk2.</title>
        <authorList>
            <person name="Jenkins J."/>
            <person name="Shu S."/>
            <person name="Grimwood J."/>
            <person name="Barry K."/>
            <person name="Goodstein D."/>
            <person name="Schmutz J."/>
            <person name="Leebens-Mack J."/>
            <person name="Osbourn A."/>
        </authorList>
    </citation>
    <scope>NUCLEOTIDE SEQUENCE [LARGE SCALE GENOMIC DNA]</scope>
    <source>
        <strain evidence="2">JIC</strain>
    </source>
</reference>
<protein>
    <recommendedName>
        <fullName evidence="1">Reverse transcriptase zinc-binding domain-containing protein</fullName>
    </recommendedName>
</protein>
<evidence type="ECO:0000313" key="2">
    <source>
        <dbReference type="EMBL" id="KAK9666093.1"/>
    </source>
</evidence>
<dbReference type="Proteomes" id="UP001443914">
    <property type="component" value="Unassembled WGS sequence"/>
</dbReference>
<evidence type="ECO:0000259" key="1">
    <source>
        <dbReference type="Pfam" id="PF13966"/>
    </source>
</evidence>
<comment type="caution">
    <text evidence="2">The sequence shown here is derived from an EMBL/GenBank/DDBJ whole genome shotgun (WGS) entry which is preliminary data.</text>
</comment>
<dbReference type="Pfam" id="PF13966">
    <property type="entry name" value="zf-RVT"/>
    <property type="match status" value="1"/>
</dbReference>
<dbReference type="EMBL" id="JBDFQZ010000014">
    <property type="protein sequence ID" value="KAK9666093.1"/>
    <property type="molecule type" value="Genomic_DNA"/>
</dbReference>
<dbReference type="AlphaFoldDB" id="A0AAW1GMF9"/>
<keyword evidence="3" id="KW-1185">Reference proteome</keyword>
<dbReference type="InterPro" id="IPR026960">
    <property type="entry name" value="RVT-Znf"/>
</dbReference>
<gene>
    <name evidence="2" type="ORF">RND81_14G160000</name>
</gene>